<dbReference type="AlphaFoldDB" id="A0A922T4P2"/>
<evidence type="ECO:0000313" key="2">
    <source>
        <dbReference type="Proteomes" id="UP000028704"/>
    </source>
</evidence>
<gene>
    <name evidence="1" type="ORF">CECT5772_08838</name>
</gene>
<organism evidence="1 2">
    <name type="scientific">Streptococcus equi subsp. ruminatorum CECT 5772</name>
    <dbReference type="NCBI Taxonomy" id="1051981"/>
    <lineage>
        <taxon>Bacteria</taxon>
        <taxon>Bacillati</taxon>
        <taxon>Bacillota</taxon>
        <taxon>Bacilli</taxon>
        <taxon>Lactobacillales</taxon>
        <taxon>Streptococcaceae</taxon>
        <taxon>Streptococcus</taxon>
    </lineage>
</organism>
<proteinExistence type="predicted"/>
<sequence length="53" mass="6295">MISSFYFLYLAAGTNQRLAKAWLVNWDNLAYGWLLNSFFKEKNRVYSHLHPKA</sequence>
<dbReference type="Proteomes" id="UP000028704">
    <property type="component" value="Unassembled WGS sequence"/>
</dbReference>
<comment type="caution">
    <text evidence="1">The sequence shown here is derived from an EMBL/GenBank/DDBJ whole genome shotgun (WGS) entry which is preliminary data.</text>
</comment>
<name>A0A922T4P2_9STRE</name>
<dbReference type="EMBL" id="AWEX01000087">
    <property type="protein sequence ID" value="KED03804.1"/>
    <property type="molecule type" value="Genomic_DNA"/>
</dbReference>
<protein>
    <submittedName>
        <fullName evidence="1">Uncharacterized protein</fullName>
    </submittedName>
</protein>
<evidence type="ECO:0000313" key="1">
    <source>
        <dbReference type="EMBL" id="KED03804.1"/>
    </source>
</evidence>
<reference evidence="1 2" key="1">
    <citation type="journal article" date="2014" name="Int. J. Syst. Evol. Microbiol.">
        <title>Phylogenomics and the dynamic genome evolution of the genus Streptococcus.</title>
        <authorList>
            <consortium name="The Broad Institute Genome Sequencing Platform"/>
            <person name="Richards V.P."/>
            <person name="Palmer S.R."/>
            <person name="Pavinski Bitar P.D."/>
            <person name="Qin X."/>
            <person name="Weinstock G.M."/>
            <person name="Highlander S.K."/>
            <person name="Town C.D."/>
            <person name="Burne R.A."/>
            <person name="Stanhope M.J."/>
        </authorList>
    </citation>
    <scope>NUCLEOTIDE SEQUENCE [LARGE SCALE GENOMIC DNA]</scope>
    <source>
        <strain evidence="1 2">CECT 5772</strain>
    </source>
</reference>
<accession>A0A922T4P2</accession>